<organism evidence="1">
    <name type="scientific">Rhizophora mucronata</name>
    <name type="common">Asiatic mangrove</name>
    <dbReference type="NCBI Taxonomy" id="61149"/>
    <lineage>
        <taxon>Eukaryota</taxon>
        <taxon>Viridiplantae</taxon>
        <taxon>Streptophyta</taxon>
        <taxon>Embryophyta</taxon>
        <taxon>Tracheophyta</taxon>
        <taxon>Spermatophyta</taxon>
        <taxon>Magnoliopsida</taxon>
        <taxon>eudicotyledons</taxon>
        <taxon>Gunneridae</taxon>
        <taxon>Pentapetalae</taxon>
        <taxon>rosids</taxon>
        <taxon>fabids</taxon>
        <taxon>Malpighiales</taxon>
        <taxon>Rhizophoraceae</taxon>
        <taxon>Rhizophora</taxon>
    </lineage>
</organism>
<dbReference type="EMBL" id="GGEC01091357">
    <property type="protein sequence ID" value="MBX71841.1"/>
    <property type="molecule type" value="Transcribed_RNA"/>
</dbReference>
<sequence>MSTSKLPSCLHLIAFYTEIDFNLKDAYFTCLTLWCSLFEIQ</sequence>
<reference evidence="1" key="1">
    <citation type="submission" date="2018-02" db="EMBL/GenBank/DDBJ databases">
        <title>Rhizophora mucronata_Transcriptome.</title>
        <authorList>
            <person name="Meera S.P."/>
            <person name="Sreeshan A."/>
            <person name="Augustine A."/>
        </authorList>
    </citation>
    <scope>NUCLEOTIDE SEQUENCE</scope>
    <source>
        <tissue evidence="1">Leaf</tissue>
    </source>
</reference>
<name>A0A2P2QY55_RHIMU</name>
<evidence type="ECO:0000313" key="1">
    <source>
        <dbReference type="EMBL" id="MBX71841.1"/>
    </source>
</evidence>
<dbReference type="AlphaFoldDB" id="A0A2P2QY55"/>
<proteinExistence type="predicted"/>
<accession>A0A2P2QY55</accession>
<protein>
    <submittedName>
        <fullName evidence="1">Uncharacterized protein</fullName>
    </submittedName>
</protein>